<reference evidence="4" key="1">
    <citation type="submission" date="2016-10" db="EMBL/GenBank/DDBJ databases">
        <authorList>
            <person name="Benchimol M."/>
            <person name="Almeida L.G."/>
            <person name="Vasconcelos A.T."/>
            <person name="Perreira-Neves A."/>
            <person name="Rosa I.A."/>
            <person name="Tasca T."/>
            <person name="Bogo M.R."/>
            <person name="de Souza W."/>
        </authorList>
    </citation>
    <scope>NUCLEOTIDE SEQUENCE [LARGE SCALE GENOMIC DNA]</scope>
    <source>
        <strain evidence="4">K</strain>
    </source>
</reference>
<keyword evidence="4" id="KW-0645">Protease</keyword>
<evidence type="ECO:0000256" key="2">
    <source>
        <dbReference type="ARBA" id="ARBA00023315"/>
    </source>
</evidence>
<dbReference type="RefSeq" id="XP_068369337.1">
    <property type="nucleotide sequence ID" value="XM_068497202.1"/>
</dbReference>
<dbReference type="VEuPathDB" id="TrichDB:TRFO_13358"/>
<feature type="domain" description="N-acetyltransferase" evidence="3">
    <location>
        <begin position="12"/>
        <end position="173"/>
    </location>
</feature>
<protein>
    <submittedName>
        <fullName evidence="4">Protease synthase and sporulation negative regulatory protein PAI 1</fullName>
    </submittedName>
</protein>
<keyword evidence="1" id="KW-0808">Transferase</keyword>
<dbReference type="SUPFAM" id="SSF55729">
    <property type="entry name" value="Acyl-CoA N-acyltransferases (Nat)"/>
    <property type="match status" value="1"/>
</dbReference>
<keyword evidence="4" id="KW-0378">Hydrolase</keyword>
<organism evidence="4 5">
    <name type="scientific">Tritrichomonas foetus</name>
    <dbReference type="NCBI Taxonomy" id="1144522"/>
    <lineage>
        <taxon>Eukaryota</taxon>
        <taxon>Metamonada</taxon>
        <taxon>Parabasalia</taxon>
        <taxon>Tritrichomonadida</taxon>
        <taxon>Tritrichomonadidae</taxon>
        <taxon>Tritrichomonas</taxon>
    </lineage>
</organism>
<evidence type="ECO:0000313" key="5">
    <source>
        <dbReference type="Proteomes" id="UP000179807"/>
    </source>
</evidence>
<gene>
    <name evidence="4" type="ORF">TRFO_13358</name>
</gene>
<dbReference type="PANTHER" id="PTHR43877">
    <property type="entry name" value="AMINOALKYLPHOSPHONATE N-ACETYLTRANSFERASE-RELATED-RELATED"/>
    <property type="match status" value="1"/>
</dbReference>
<dbReference type="CDD" id="cd04301">
    <property type="entry name" value="NAT_SF"/>
    <property type="match status" value="1"/>
</dbReference>
<proteinExistence type="predicted"/>
<dbReference type="InterPro" id="IPR016181">
    <property type="entry name" value="Acyl_CoA_acyltransferase"/>
</dbReference>
<dbReference type="Pfam" id="PF00583">
    <property type="entry name" value="Acetyltransf_1"/>
    <property type="match status" value="1"/>
</dbReference>
<keyword evidence="2" id="KW-0012">Acyltransferase</keyword>
<dbReference type="PROSITE" id="PS51186">
    <property type="entry name" value="GNAT"/>
    <property type="match status" value="1"/>
</dbReference>
<dbReference type="Proteomes" id="UP000179807">
    <property type="component" value="Unassembled WGS sequence"/>
</dbReference>
<dbReference type="OrthoDB" id="9975416at2759"/>
<dbReference type="GeneID" id="94831906"/>
<comment type="caution">
    <text evidence="4">The sequence shown here is derived from an EMBL/GenBank/DDBJ whole genome shotgun (WGS) entry which is preliminary data.</text>
</comment>
<keyword evidence="5" id="KW-1185">Reference proteome</keyword>
<name>A0A1J4KY70_9EUKA</name>
<dbReference type="GO" id="GO:0016747">
    <property type="term" value="F:acyltransferase activity, transferring groups other than amino-acyl groups"/>
    <property type="evidence" value="ECO:0007669"/>
    <property type="project" value="InterPro"/>
</dbReference>
<dbReference type="GO" id="GO:0008233">
    <property type="term" value="F:peptidase activity"/>
    <property type="evidence" value="ECO:0007669"/>
    <property type="project" value="UniProtKB-KW"/>
</dbReference>
<evidence type="ECO:0000313" key="4">
    <source>
        <dbReference type="EMBL" id="OHT16201.1"/>
    </source>
</evidence>
<evidence type="ECO:0000256" key="1">
    <source>
        <dbReference type="ARBA" id="ARBA00022679"/>
    </source>
</evidence>
<dbReference type="EMBL" id="MLAK01000134">
    <property type="protein sequence ID" value="OHT16201.1"/>
    <property type="molecule type" value="Genomic_DNA"/>
</dbReference>
<accession>A0A1J4KY70</accession>
<evidence type="ECO:0000259" key="3">
    <source>
        <dbReference type="PROSITE" id="PS51186"/>
    </source>
</evidence>
<dbReference type="Gene3D" id="3.40.630.30">
    <property type="match status" value="1"/>
</dbReference>
<dbReference type="GO" id="GO:0006508">
    <property type="term" value="P:proteolysis"/>
    <property type="evidence" value="ECO:0007669"/>
    <property type="project" value="UniProtKB-KW"/>
</dbReference>
<dbReference type="InterPro" id="IPR000182">
    <property type="entry name" value="GNAT_dom"/>
</dbReference>
<dbReference type="InterPro" id="IPR050832">
    <property type="entry name" value="Bact_Acetyltransf"/>
</dbReference>
<sequence length="173" mass="19963">MSIQLPKATFPEHLQLVQQVGRQTFMETFSDDNTPEDMEKYLKESFSDEKVRKELQNKNSIIHLATVGENPVGYMKVNFGESQTERDYPGSMELERLYIIKSAKRLGIGSKLMSLALEYAKEAKVPFVWLGVWEKNFPAQKFYEKHGFSVCGSHTFVLGNDPQTDFIMKRKIE</sequence>
<dbReference type="AlphaFoldDB" id="A0A1J4KY70"/>